<dbReference type="GO" id="GO:0005886">
    <property type="term" value="C:plasma membrane"/>
    <property type="evidence" value="ECO:0007669"/>
    <property type="project" value="TreeGrafter"/>
</dbReference>
<keyword evidence="2" id="KW-0472">Membrane</keyword>
<keyword evidence="2" id="KW-1133">Transmembrane helix</keyword>
<gene>
    <name evidence="3" type="ORF">FPRO05_10935</name>
</gene>
<dbReference type="GO" id="GO:0006826">
    <property type="term" value="P:iron ion transport"/>
    <property type="evidence" value="ECO:0007669"/>
    <property type="project" value="TreeGrafter"/>
</dbReference>
<feature type="transmembrane region" description="Helical" evidence="2">
    <location>
        <begin position="181"/>
        <end position="201"/>
    </location>
</feature>
<dbReference type="GO" id="GO:0015677">
    <property type="term" value="P:copper ion import"/>
    <property type="evidence" value="ECO:0007669"/>
    <property type="project" value="TreeGrafter"/>
</dbReference>
<dbReference type="InterPro" id="IPR051410">
    <property type="entry name" value="Ferric/Cupric_Reductase"/>
</dbReference>
<evidence type="ECO:0000256" key="2">
    <source>
        <dbReference type="SAM" id="Phobius"/>
    </source>
</evidence>
<feature type="transmembrane region" description="Helical" evidence="2">
    <location>
        <begin position="347"/>
        <end position="367"/>
    </location>
</feature>
<dbReference type="PANTHER" id="PTHR32361">
    <property type="entry name" value="FERRIC/CUPRIC REDUCTASE TRANSMEMBRANE COMPONENT"/>
    <property type="match status" value="1"/>
</dbReference>
<keyword evidence="1" id="KW-0813">Transport</keyword>
<dbReference type="Proteomes" id="UP000251714">
    <property type="component" value="Unassembled WGS sequence"/>
</dbReference>
<dbReference type="GO" id="GO:0000293">
    <property type="term" value="F:ferric-chelate reductase activity"/>
    <property type="evidence" value="ECO:0007669"/>
    <property type="project" value="TreeGrafter"/>
</dbReference>
<dbReference type="PANTHER" id="PTHR32361:SF26">
    <property type="entry name" value="FAD-BINDING 8 DOMAIN-CONTAINING PROTEIN-RELATED"/>
    <property type="match status" value="1"/>
</dbReference>
<evidence type="ECO:0008006" key="5">
    <source>
        <dbReference type="Google" id="ProtNLM"/>
    </source>
</evidence>
<name>A0A365NAT1_GIBIN</name>
<comment type="caution">
    <text evidence="3">The sequence shown here is derived from an EMBL/GenBank/DDBJ whole genome shotgun (WGS) entry which is preliminary data.</text>
</comment>
<feature type="transmembrane region" description="Helical" evidence="2">
    <location>
        <begin position="120"/>
        <end position="144"/>
    </location>
</feature>
<keyword evidence="2" id="KW-0812">Transmembrane</keyword>
<dbReference type="GO" id="GO:0006879">
    <property type="term" value="P:intracellular iron ion homeostasis"/>
    <property type="evidence" value="ECO:0007669"/>
    <property type="project" value="TreeGrafter"/>
</dbReference>
<dbReference type="AlphaFoldDB" id="A0A365NAT1"/>
<feature type="transmembrane region" description="Helical" evidence="2">
    <location>
        <begin position="156"/>
        <end position="174"/>
    </location>
</feature>
<evidence type="ECO:0000313" key="3">
    <source>
        <dbReference type="EMBL" id="RBA17917.1"/>
    </source>
</evidence>
<organism evidence="3 4">
    <name type="scientific">Gibberella intermedia</name>
    <name type="common">Bulb rot disease fungus</name>
    <name type="synonym">Fusarium proliferatum</name>
    <dbReference type="NCBI Taxonomy" id="948311"/>
    <lineage>
        <taxon>Eukaryota</taxon>
        <taxon>Fungi</taxon>
        <taxon>Dikarya</taxon>
        <taxon>Ascomycota</taxon>
        <taxon>Pezizomycotina</taxon>
        <taxon>Sordariomycetes</taxon>
        <taxon>Hypocreomycetidae</taxon>
        <taxon>Hypocreales</taxon>
        <taxon>Nectriaceae</taxon>
        <taxon>Fusarium</taxon>
        <taxon>Fusarium fujikuroi species complex</taxon>
    </lineage>
</organism>
<feature type="transmembrane region" description="Helical" evidence="2">
    <location>
        <begin position="207"/>
        <end position="226"/>
    </location>
</feature>
<evidence type="ECO:0000256" key="1">
    <source>
        <dbReference type="ARBA" id="ARBA00022448"/>
    </source>
</evidence>
<accession>A0A365NAT1</accession>
<evidence type="ECO:0000313" key="4">
    <source>
        <dbReference type="Proteomes" id="UP000251714"/>
    </source>
</evidence>
<feature type="transmembrane region" description="Helical" evidence="2">
    <location>
        <begin position="89"/>
        <end position="108"/>
    </location>
</feature>
<dbReference type="SUPFAM" id="SSF52343">
    <property type="entry name" value="Ferredoxin reductase-like, C-terminal NADP-linked domain"/>
    <property type="match status" value="1"/>
</dbReference>
<dbReference type="Gene3D" id="3.40.50.80">
    <property type="entry name" value="Nucleotide-binding domain of ferredoxin-NADP reductase (FNR) module"/>
    <property type="match status" value="1"/>
</dbReference>
<proteinExistence type="predicted"/>
<sequence length="612" mass="69659">MDSSLWYLIALAAIFFLSLALWLLSSIIPNIHNRFMRHVTYPLFLKRHRAWDSITRLQACLIFFFFVANLVVIFAPFKGVDWRQVERRAAFTAGVNAIPLCLGARMGPVVRMLNIHRTSYLLFHHWVGRIAVLEALSHAIIVLLHRPKTGTLVTSGWVTFAGFLGSLVLSFWLPRHFLGRWFLLSHRAIALTGVGALFWHALAAAQVTSQILVGICCTIWILSTFYRLKKLLFRRLSGEVVEKMVGRNATRLDISLSYPVHIKPGNYFNIFFPGRISSYNLLYSHQAVAFWHPPDDVDPEGKTSNVSFLLSHCTANVAALSVLQTGQRILLDGPFGQRLEPHSYENVILLAKGMGIAGILPLALGLAERRQHDNRIRAELQRLTQESQDLLSKERSADIDERAAIVQERTKLVKKRVELSRKPLFRDATKKIELFWSLESNSQMDLVADQLKSLQQLDPDNSFLVVWCGYPYPRTGKPPFQPISTFWMCLEPSPQRKAFDDLIVSKIGEERKKLQGRMMVSTCGNGDFTSRVREGTIRSIEDMSITFVETEYRPAGIDTVPINEAFGHELLRDRARKLRTQRTSQDTEMRNLTDRVSYASAYSAEEFSAVRL</sequence>
<feature type="transmembrane region" description="Helical" evidence="2">
    <location>
        <begin position="6"/>
        <end position="28"/>
    </location>
</feature>
<dbReference type="EMBL" id="PKMI01000015">
    <property type="protein sequence ID" value="RBA17917.1"/>
    <property type="molecule type" value="Genomic_DNA"/>
</dbReference>
<protein>
    <recommendedName>
        <fullName evidence="5">FAD-binding FR-type domain-containing protein</fullName>
    </recommendedName>
</protein>
<feature type="transmembrane region" description="Helical" evidence="2">
    <location>
        <begin position="57"/>
        <end position="77"/>
    </location>
</feature>
<dbReference type="InterPro" id="IPR039261">
    <property type="entry name" value="FNR_nucleotide-bd"/>
</dbReference>
<reference evidence="3 4" key="1">
    <citation type="submission" date="2017-12" db="EMBL/GenBank/DDBJ databases">
        <title>Genome sequence of the mycotoxigenic crop pathogen Fusarium proliferatum, strain ITEM 2341 from Date Palm.</title>
        <authorList>
            <person name="Almiman B.F."/>
            <person name="Shittu T.A."/>
            <person name="Muthumeenakshi S."/>
            <person name="Baroncelli R."/>
            <person name="Sreenivasaprasada S."/>
        </authorList>
    </citation>
    <scope>NUCLEOTIDE SEQUENCE [LARGE SCALE GENOMIC DNA]</scope>
    <source>
        <strain evidence="3 4">ITEM 2341</strain>
    </source>
</reference>